<feature type="transmembrane region" description="Helical" evidence="1">
    <location>
        <begin position="94"/>
        <end position="117"/>
    </location>
</feature>
<dbReference type="PANTHER" id="PTHR37577:SF1">
    <property type="entry name" value="INTEGRAL MEMBRANE PROTEIN"/>
    <property type="match status" value="1"/>
</dbReference>
<sequence length="609" mass="67348">MAFLDPPKCTGAPDSTPSDAGVAGTGILLSFMVTAGLAIVLSISVIIAEFRGKESTIRRKLLNGYSDSQILQGIGIQSVGLAKMNSLVPYHFFLIWMLSLLSMATHNATLLALVHDYRRDWVIRWLRQFLMFVNLALSSVSGTFVLQAVSKGLDDKTLPIACVWQIGGNGAPSSAGLSYVGTIVVIAGNCIIFALATWYLHSREQRFYKVVQGVGLLLMTAIAIGAAVRIGLLSQAFGHPSVTLSDQGEKDWSFGQLLSMLLLIFPLVSVVEIYRGEIKVAAPVEDNRQRLYDGELQSDPHLRHSFQPNPFFGLFRSHLHAPRLAAPNTTLIHPHRNCRQSPKSIGKMNQNRMLFPLFSLAALLFLVALFHQLGCGTSELLATHFNGLPNGRPEPPSFEQIARKYGTDKVTSHSYQSMYKKYLSPLRSLPIKMIEIGLGCNMDYGPGASYYTWLEYFQNVELYFIESEAACAEKYKDKTASAHVFTGDQADAAFLDQFASDTTAGGLFDIIIDDGGHTMEQQITSLEHLWPIVKPGGLYVIEDLQTSYWEDYGGDPFTTDRAKHTTMKYLYHVLDDIMVGRDSKPISHDLLSVDCMAEICALQKRTVNA</sequence>
<organism evidence="2 3">
    <name type="scientific">Tolypocladium paradoxum</name>
    <dbReference type="NCBI Taxonomy" id="94208"/>
    <lineage>
        <taxon>Eukaryota</taxon>
        <taxon>Fungi</taxon>
        <taxon>Dikarya</taxon>
        <taxon>Ascomycota</taxon>
        <taxon>Pezizomycotina</taxon>
        <taxon>Sordariomycetes</taxon>
        <taxon>Hypocreomycetidae</taxon>
        <taxon>Hypocreales</taxon>
        <taxon>Ophiocordycipitaceae</taxon>
        <taxon>Tolypocladium</taxon>
    </lineage>
</organism>
<protein>
    <submittedName>
        <fullName evidence="2">8-demethyl-8-alpha-L-rhamnosyl tetracenomycin-C 2'-O-methyltransferase</fullName>
    </submittedName>
</protein>
<keyword evidence="1" id="KW-0812">Transmembrane</keyword>
<evidence type="ECO:0000313" key="2">
    <source>
        <dbReference type="EMBL" id="POR32859.1"/>
    </source>
</evidence>
<evidence type="ECO:0000256" key="1">
    <source>
        <dbReference type="SAM" id="Phobius"/>
    </source>
</evidence>
<dbReference type="PANTHER" id="PTHR37577">
    <property type="entry name" value="INTEGRAL MEMBRANE PROTEIN"/>
    <property type="match status" value="1"/>
</dbReference>
<dbReference type="EMBL" id="PKSG01000779">
    <property type="protein sequence ID" value="POR32859.1"/>
    <property type="molecule type" value="Genomic_DNA"/>
</dbReference>
<dbReference type="SUPFAM" id="SSF53335">
    <property type="entry name" value="S-adenosyl-L-methionine-dependent methyltransferases"/>
    <property type="match status" value="1"/>
</dbReference>
<feature type="transmembrane region" description="Helical" evidence="1">
    <location>
        <begin position="252"/>
        <end position="271"/>
    </location>
</feature>
<dbReference type="Proteomes" id="UP000237481">
    <property type="component" value="Unassembled WGS sequence"/>
</dbReference>
<keyword evidence="2" id="KW-0489">Methyltransferase</keyword>
<dbReference type="OrthoDB" id="5414615at2759"/>
<dbReference type="InterPro" id="IPR053018">
    <property type="entry name" value="Elsinochrome_Biosynth-Asso"/>
</dbReference>
<accession>A0A2S4KRP1</accession>
<feature type="transmembrane region" description="Helical" evidence="1">
    <location>
        <begin position="20"/>
        <end position="48"/>
    </location>
</feature>
<feature type="transmembrane region" description="Helical" evidence="1">
    <location>
        <begin position="353"/>
        <end position="373"/>
    </location>
</feature>
<name>A0A2S4KRP1_9HYPO</name>
<dbReference type="GO" id="GO:0008168">
    <property type="term" value="F:methyltransferase activity"/>
    <property type="evidence" value="ECO:0007669"/>
    <property type="project" value="UniProtKB-KW"/>
</dbReference>
<keyword evidence="2" id="KW-0808">Transferase</keyword>
<dbReference type="AlphaFoldDB" id="A0A2S4KRP1"/>
<comment type="caution">
    <text evidence="2">The sequence shown here is derived from an EMBL/GenBank/DDBJ whole genome shotgun (WGS) entry which is preliminary data.</text>
</comment>
<keyword evidence="1" id="KW-1133">Transmembrane helix</keyword>
<dbReference type="Gene3D" id="3.40.50.150">
    <property type="entry name" value="Vaccinia Virus protein VP39"/>
    <property type="match status" value="1"/>
</dbReference>
<gene>
    <name evidence="2" type="ORF">TPAR_06937</name>
</gene>
<keyword evidence="3" id="KW-1185">Reference proteome</keyword>
<dbReference type="InterPro" id="IPR029063">
    <property type="entry name" value="SAM-dependent_MTases_sf"/>
</dbReference>
<dbReference type="GO" id="GO:0032259">
    <property type="term" value="P:methylation"/>
    <property type="evidence" value="ECO:0007669"/>
    <property type="project" value="UniProtKB-KW"/>
</dbReference>
<feature type="transmembrane region" description="Helical" evidence="1">
    <location>
        <begin position="179"/>
        <end position="201"/>
    </location>
</feature>
<keyword evidence="1" id="KW-0472">Membrane</keyword>
<reference evidence="2 3" key="1">
    <citation type="submission" date="2018-01" db="EMBL/GenBank/DDBJ databases">
        <title>Harnessing the power of phylogenomics to disentangle the directionality and signatures of interkingdom host jumping in the parasitic fungal genus Tolypocladium.</title>
        <authorList>
            <person name="Quandt C.A."/>
            <person name="Patterson W."/>
            <person name="Spatafora J.W."/>
        </authorList>
    </citation>
    <scope>NUCLEOTIDE SEQUENCE [LARGE SCALE GENOMIC DNA]</scope>
    <source>
        <strain evidence="2 3">NRBC 100945</strain>
    </source>
</reference>
<feature type="transmembrane region" description="Helical" evidence="1">
    <location>
        <begin position="129"/>
        <end position="149"/>
    </location>
</feature>
<proteinExistence type="predicted"/>
<feature type="transmembrane region" description="Helical" evidence="1">
    <location>
        <begin position="213"/>
        <end position="232"/>
    </location>
</feature>
<evidence type="ECO:0000313" key="3">
    <source>
        <dbReference type="Proteomes" id="UP000237481"/>
    </source>
</evidence>